<evidence type="ECO:0000313" key="2">
    <source>
        <dbReference type="Proteomes" id="UP000593564"/>
    </source>
</evidence>
<comment type="caution">
    <text evidence="1">The sequence shown here is derived from an EMBL/GenBank/DDBJ whole genome shotgun (WGS) entry which is preliminary data.</text>
</comment>
<proteinExistence type="predicted"/>
<sequence>MSKVLNIYQTNFSQTHRHSYPQPHRHVLTYIHIERETQSFLERENKDDRNDTPFSSETIRRRREYKKLRILMNRSMVRSLPQLELREKTICPGCTIYKWTRAQTDEDGVEGGANQKLQPPLNRKLQLLSL</sequence>
<dbReference type="AlphaFoldDB" id="A0A7J7I7W6"/>
<organism evidence="1 2">
    <name type="scientific">Camellia sinensis</name>
    <name type="common">Tea plant</name>
    <name type="synonym">Thea sinensis</name>
    <dbReference type="NCBI Taxonomy" id="4442"/>
    <lineage>
        <taxon>Eukaryota</taxon>
        <taxon>Viridiplantae</taxon>
        <taxon>Streptophyta</taxon>
        <taxon>Embryophyta</taxon>
        <taxon>Tracheophyta</taxon>
        <taxon>Spermatophyta</taxon>
        <taxon>Magnoliopsida</taxon>
        <taxon>eudicotyledons</taxon>
        <taxon>Gunneridae</taxon>
        <taxon>Pentapetalae</taxon>
        <taxon>asterids</taxon>
        <taxon>Ericales</taxon>
        <taxon>Theaceae</taxon>
        <taxon>Camellia</taxon>
    </lineage>
</organism>
<evidence type="ECO:0000313" key="1">
    <source>
        <dbReference type="EMBL" id="KAF5961112.1"/>
    </source>
</evidence>
<reference evidence="1 2" key="2">
    <citation type="submission" date="2020-07" db="EMBL/GenBank/DDBJ databases">
        <title>Genome assembly of wild tea tree DASZ reveals pedigree and selection history of tea varieties.</title>
        <authorList>
            <person name="Zhang W."/>
        </authorList>
    </citation>
    <scope>NUCLEOTIDE SEQUENCE [LARGE SCALE GENOMIC DNA]</scope>
    <source>
        <strain evidence="2">cv. G240</strain>
        <tissue evidence="1">Leaf</tissue>
    </source>
</reference>
<reference evidence="2" key="1">
    <citation type="journal article" date="2020" name="Nat. Commun.">
        <title>Genome assembly of wild tea tree DASZ reveals pedigree and selection history of tea varieties.</title>
        <authorList>
            <person name="Zhang W."/>
            <person name="Zhang Y."/>
            <person name="Qiu H."/>
            <person name="Guo Y."/>
            <person name="Wan H."/>
            <person name="Zhang X."/>
            <person name="Scossa F."/>
            <person name="Alseekh S."/>
            <person name="Zhang Q."/>
            <person name="Wang P."/>
            <person name="Xu L."/>
            <person name="Schmidt M.H."/>
            <person name="Jia X."/>
            <person name="Li D."/>
            <person name="Zhu A."/>
            <person name="Guo F."/>
            <person name="Chen W."/>
            <person name="Ni D."/>
            <person name="Usadel B."/>
            <person name="Fernie A.R."/>
            <person name="Wen W."/>
        </authorList>
    </citation>
    <scope>NUCLEOTIDE SEQUENCE [LARGE SCALE GENOMIC DNA]</scope>
    <source>
        <strain evidence="2">cv. G240</strain>
    </source>
</reference>
<protein>
    <submittedName>
        <fullName evidence="1">Uncharacterized protein</fullName>
    </submittedName>
</protein>
<accession>A0A7J7I7W6</accession>
<dbReference type="Proteomes" id="UP000593564">
    <property type="component" value="Unassembled WGS sequence"/>
</dbReference>
<dbReference type="EMBL" id="JACBKZ010000001">
    <property type="protein sequence ID" value="KAF5961112.1"/>
    <property type="molecule type" value="Genomic_DNA"/>
</dbReference>
<keyword evidence="2" id="KW-1185">Reference proteome</keyword>
<gene>
    <name evidence="1" type="ORF">HYC85_002321</name>
</gene>
<name>A0A7J7I7W6_CAMSI</name>